<evidence type="ECO:0000313" key="2">
    <source>
        <dbReference type="EMBL" id="EME36974.1"/>
    </source>
</evidence>
<evidence type="ECO:0000256" key="1">
    <source>
        <dbReference type="SAM" id="MobiDB-lite"/>
    </source>
</evidence>
<dbReference type="EMBL" id="ANHZ02000007">
    <property type="protein sequence ID" value="EME36974.1"/>
    <property type="molecule type" value="Genomic_DNA"/>
</dbReference>
<accession>M2YEF8</accession>
<sequence>MSDGRPLPPRFCRAAPISIRDFMALCRALAETGRRRPPVPRETDDVVSSAEPLDSACLGSTAIAFASASETAAPAAVVAPFPFFFEDLGAVEAFPLREAAVPDFEDARVAAPLLERAPLGDDDLDSSGWGAPVPERAAFDLTRPGRSVRESLLSVASDAFTAAVSAATVDSDCAAALPAGGASAPPASFLWTLDSEDGFSTGALGIRAPRPLPSPLLRSAMDNTPLLDDPDSLRSIDRDSRVSRGTTRSSGPHCDRSGLAGRTPVAKAWSSRPFHVKHRAPLDAIHSRSGLHPTVWCSFHVEHRSVTRPSTRTSRIESRNFAATVTTLKTRAHQPTSRPDSALGGHSHSVPRETSRHAYAHCAVGTRRTSRILHSVQVHGVCASPLNHLYVLQPVSVSGAWIAWITRMSPRTAHRPVYALWPSRTSELTTARRAWLSEPWPSALGLRSGHRSSHLVSCYGLMRPGLSPDNARTVGCLSSHGIVATQGQHLSHDQWCPRLATWPACTVTRLRGPAAHCGDSRRRDALRSTRQSRHGEQTDTRDSAFHVKHGLAH</sequence>
<name>M2YEF8_9MICC</name>
<feature type="region of interest" description="Disordered" evidence="1">
    <location>
        <begin position="329"/>
        <end position="352"/>
    </location>
</feature>
<feature type="compositionally biased region" description="Basic and acidic residues" evidence="1">
    <location>
        <begin position="231"/>
        <end position="242"/>
    </location>
</feature>
<feature type="region of interest" description="Disordered" evidence="1">
    <location>
        <begin position="516"/>
        <end position="553"/>
    </location>
</feature>
<gene>
    <name evidence="2" type="ORF">C884_02334</name>
</gene>
<proteinExistence type="predicted"/>
<protein>
    <submittedName>
        <fullName evidence="2">Uncharacterized protein</fullName>
    </submittedName>
</protein>
<dbReference type="AlphaFoldDB" id="M2YEF8"/>
<feature type="compositionally biased region" description="Polar residues" evidence="1">
    <location>
        <begin position="329"/>
        <end position="339"/>
    </location>
</feature>
<dbReference type="Proteomes" id="UP000009877">
    <property type="component" value="Unassembled WGS sequence"/>
</dbReference>
<reference evidence="2 3" key="1">
    <citation type="journal article" date="2014" name="Genome Announc.">
        <title>Draft Genome Sequence of Kocuria palustris PEL.</title>
        <authorList>
            <person name="Sharma G."/>
            <person name="Khatri I."/>
            <person name="Subramanian S."/>
        </authorList>
    </citation>
    <scope>NUCLEOTIDE SEQUENCE [LARGE SCALE GENOMIC DNA]</scope>
    <source>
        <strain evidence="2 3">PEL</strain>
    </source>
</reference>
<evidence type="ECO:0000313" key="3">
    <source>
        <dbReference type="Proteomes" id="UP000009877"/>
    </source>
</evidence>
<keyword evidence="3" id="KW-1185">Reference proteome</keyword>
<organism evidence="2 3">
    <name type="scientific">Kocuria palustris PEL</name>
    <dbReference type="NCBI Taxonomy" id="1236550"/>
    <lineage>
        <taxon>Bacteria</taxon>
        <taxon>Bacillati</taxon>
        <taxon>Actinomycetota</taxon>
        <taxon>Actinomycetes</taxon>
        <taxon>Micrococcales</taxon>
        <taxon>Micrococcaceae</taxon>
        <taxon>Kocuria</taxon>
    </lineage>
</organism>
<feature type="compositionally biased region" description="Basic and acidic residues" evidence="1">
    <location>
        <begin position="518"/>
        <end position="545"/>
    </location>
</feature>
<feature type="region of interest" description="Disordered" evidence="1">
    <location>
        <begin position="210"/>
        <end position="260"/>
    </location>
</feature>
<comment type="caution">
    <text evidence="2">The sequence shown here is derived from an EMBL/GenBank/DDBJ whole genome shotgun (WGS) entry which is preliminary data.</text>
</comment>